<evidence type="ECO:0000256" key="8">
    <source>
        <dbReference type="ARBA" id="ARBA00022837"/>
    </source>
</evidence>
<dbReference type="AlphaFoldDB" id="A0A225AZ98"/>
<dbReference type="GO" id="GO:0005509">
    <property type="term" value="F:calcium ion binding"/>
    <property type="evidence" value="ECO:0007669"/>
    <property type="project" value="InterPro"/>
</dbReference>
<evidence type="ECO:0000256" key="12">
    <source>
        <dbReference type="ARBA" id="ARBA00023295"/>
    </source>
</evidence>
<evidence type="ECO:0000256" key="10">
    <source>
        <dbReference type="ARBA" id="ARBA00023180"/>
    </source>
</evidence>
<evidence type="ECO:0000256" key="5">
    <source>
        <dbReference type="ARBA" id="ARBA00022723"/>
    </source>
</evidence>
<evidence type="ECO:0000256" key="9">
    <source>
        <dbReference type="ARBA" id="ARBA00023157"/>
    </source>
</evidence>
<dbReference type="RefSeq" id="XP_020121160.1">
    <property type="nucleotide sequence ID" value="XM_020265565.1"/>
</dbReference>
<dbReference type="Gene3D" id="3.20.20.80">
    <property type="entry name" value="Glycosidases"/>
    <property type="match status" value="1"/>
</dbReference>
<feature type="signal peptide" evidence="14">
    <location>
        <begin position="1"/>
        <end position="20"/>
    </location>
</feature>
<comment type="similarity">
    <text evidence="3">Belongs to the glycosyl hydrolase 13 family.</text>
</comment>
<evidence type="ECO:0000256" key="11">
    <source>
        <dbReference type="ARBA" id="ARBA00023277"/>
    </source>
</evidence>
<dbReference type="Pfam" id="PF09260">
    <property type="entry name" value="A_amylase_dom_C"/>
    <property type="match status" value="1"/>
</dbReference>
<name>A0A225AZ98_TALAT</name>
<dbReference type="InterPro" id="IPR013783">
    <property type="entry name" value="Ig-like_fold"/>
</dbReference>
<dbReference type="EC" id="3.2.1.1" evidence="4"/>
<protein>
    <recommendedName>
        <fullName evidence="4">alpha-amylase</fullName>
        <ecNumber evidence="4">3.2.1.1</ecNumber>
    </recommendedName>
</protein>
<dbReference type="GO" id="GO:0000272">
    <property type="term" value="P:polysaccharide catabolic process"/>
    <property type="evidence" value="ECO:0007669"/>
    <property type="project" value="UniProtKB-KW"/>
</dbReference>
<dbReference type="CDD" id="cd05811">
    <property type="entry name" value="CBM20_glucoamylase"/>
    <property type="match status" value="1"/>
</dbReference>
<dbReference type="Pfam" id="PF00128">
    <property type="entry name" value="Alpha-amylase"/>
    <property type="match status" value="2"/>
</dbReference>
<keyword evidence="5" id="KW-0479">Metal-binding</keyword>
<dbReference type="InterPro" id="IPR002044">
    <property type="entry name" value="CBM20"/>
</dbReference>
<dbReference type="InterPro" id="IPR017853">
    <property type="entry name" value="GH"/>
</dbReference>
<dbReference type="FunFam" id="3.20.20.80:FF:000120">
    <property type="entry name" value="Alpha-amylase A"/>
    <property type="match status" value="1"/>
</dbReference>
<dbReference type="InterPro" id="IPR006047">
    <property type="entry name" value="GH13_cat_dom"/>
</dbReference>
<dbReference type="Gene3D" id="2.60.40.10">
    <property type="entry name" value="Immunoglobulins"/>
    <property type="match status" value="1"/>
</dbReference>
<dbReference type="STRING" id="1441469.A0A225AZ98"/>
<keyword evidence="10" id="KW-0325">Glycoprotein</keyword>
<dbReference type="SUPFAM" id="SSF49452">
    <property type="entry name" value="Starch-binding domain-like"/>
    <property type="match status" value="1"/>
</dbReference>
<dbReference type="PANTHER" id="PTHR10357:SF231">
    <property type="entry name" value="ALPHA-AMYLASE"/>
    <property type="match status" value="1"/>
</dbReference>
<keyword evidence="9" id="KW-1015">Disulfide bond</keyword>
<dbReference type="Pfam" id="PF00686">
    <property type="entry name" value="CBM_20"/>
    <property type="match status" value="1"/>
</dbReference>
<feature type="domain" description="CBM20" evidence="15">
    <location>
        <begin position="502"/>
        <end position="606"/>
    </location>
</feature>
<accession>A0A225AZ98</accession>
<evidence type="ECO:0000256" key="13">
    <source>
        <dbReference type="ARBA" id="ARBA00023326"/>
    </source>
</evidence>
<keyword evidence="11" id="KW-0119">Carbohydrate metabolism</keyword>
<comment type="caution">
    <text evidence="16">The sequence shown here is derived from an EMBL/GenBank/DDBJ whole genome shotgun (WGS) entry which is preliminary data.</text>
</comment>
<dbReference type="SMART" id="SM00642">
    <property type="entry name" value="Aamy"/>
    <property type="match status" value="1"/>
</dbReference>
<dbReference type="SMART" id="SM01065">
    <property type="entry name" value="CBM_2"/>
    <property type="match status" value="1"/>
</dbReference>
<keyword evidence="8" id="KW-0106">Calcium</keyword>
<dbReference type="Gene3D" id="2.60.40.1180">
    <property type="entry name" value="Golgi alpha-mannosidase II"/>
    <property type="match status" value="1"/>
</dbReference>
<gene>
    <name evidence="16" type="ORF">UA08_03282</name>
</gene>
<evidence type="ECO:0000256" key="2">
    <source>
        <dbReference type="ARBA" id="ARBA00001913"/>
    </source>
</evidence>
<dbReference type="SUPFAM" id="SSF51445">
    <property type="entry name" value="(Trans)glycosidases"/>
    <property type="match status" value="1"/>
</dbReference>
<evidence type="ECO:0000256" key="7">
    <source>
        <dbReference type="ARBA" id="ARBA00022801"/>
    </source>
</evidence>
<dbReference type="PROSITE" id="PS51166">
    <property type="entry name" value="CBM20"/>
    <property type="match status" value="1"/>
</dbReference>
<evidence type="ECO:0000256" key="3">
    <source>
        <dbReference type="ARBA" id="ARBA00008061"/>
    </source>
</evidence>
<dbReference type="GO" id="GO:0004556">
    <property type="term" value="F:alpha-amylase activity"/>
    <property type="evidence" value="ECO:0007669"/>
    <property type="project" value="UniProtKB-EC"/>
</dbReference>
<dbReference type="EMBL" id="LFMY01000004">
    <property type="protein sequence ID" value="OKL61039.1"/>
    <property type="molecule type" value="Genomic_DNA"/>
</dbReference>
<dbReference type="InterPro" id="IPR013780">
    <property type="entry name" value="Glyco_hydro_b"/>
</dbReference>
<keyword evidence="13" id="KW-0624">Polysaccharide degradation</keyword>
<reference evidence="16 17" key="1">
    <citation type="submission" date="2015-06" db="EMBL/GenBank/DDBJ databases">
        <title>Talaromyces atroroseus IBT 11181 draft genome.</title>
        <authorList>
            <person name="Rasmussen K.B."/>
            <person name="Rasmussen S."/>
            <person name="Petersen B."/>
            <person name="Sicheritz-Ponten T."/>
            <person name="Mortensen U.H."/>
            <person name="Thrane U."/>
        </authorList>
    </citation>
    <scope>NUCLEOTIDE SEQUENCE [LARGE SCALE GENOMIC DNA]</scope>
    <source>
        <strain evidence="16 17">IBT 11181</strain>
    </source>
</reference>
<comment type="cofactor">
    <cofactor evidence="2">
        <name>Ca(2+)</name>
        <dbReference type="ChEBI" id="CHEBI:29108"/>
    </cofactor>
</comment>
<organism evidence="16 17">
    <name type="scientific">Talaromyces atroroseus</name>
    <dbReference type="NCBI Taxonomy" id="1441469"/>
    <lineage>
        <taxon>Eukaryota</taxon>
        <taxon>Fungi</taxon>
        <taxon>Dikarya</taxon>
        <taxon>Ascomycota</taxon>
        <taxon>Pezizomycotina</taxon>
        <taxon>Eurotiomycetes</taxon>
        <taxon>Eurotiomycetidae</taxon>
        <taxon>Eurotiales</taxon>
        <taxon>Trichocomaceae</taxon>
        <taxon>Talaromyces</taxon>
        <taxon>Talaromyces sect. Trachyspermi</taxon>
    </lineage>
</organism>
<keyword evidence="12" id="KW-0326">Glycosidase</keyword>
<keyword evidence="7" id="KW-0378">Hydrolase</keyword>
<evidence type="ECO:0000313" key="17">
    <source>
        <dbReference type="Proteomes" id="UP000214365"/>
    </source>
</evidence>
<dbReference type="InterPro" id="IPR015340">
    <property type="entry name" value="A_amylase_C_dom"/>
</dbReference>
<dbReference type="InterPro" id="IPR034836">
    <property type="entry name" value="CBM20_glucoamylase"/>
</dbReference>
<comment type="catalytic activity">
    <reaction evidence="1">
        <text>Endohydrolysis of (1-&gt;4)-alpha-D-glucosidic linkages in polysaccharides containing three or more (1-&gt;4)-alpha-linked D-glucose units.</text>
        <dbReference type="EC" id="3.2.1.1"/>
    </reaction>
</comment>
<dbReference type="GeneID" id="31003037"/>
<dbReference type="InterPro" id="IPR013784">
    <property type="entry name" value="Carb-bd-like_fold"/>
</dbReference>
<dbReference type="GO" id="GO:2001070">
    <property type="term" value="F:starch binding"/>
    <property type="evidence" value="ECO:0007669"/>
    <property type="project" value="InterPro"/>
</dbReference>
<dbReference type="Proteomes" id="UP000214365">
    <property type="component" value="Unassembled WGS sequence"/>
</dbReference>
<evidence type="ECO:0000256" key="14">
    <source>
        <dbReference type="SAM" id="SignalP"/>
    </source>
</evidence>
<evidence type="ECO:0000259" key="15">
    <source>
        <dbReference type="PROSITE" id="PS51166"/>
    </source>
</evidence>
<dbReference type="CDD" id="cd11319">
    <property type="entry name" value="AmyAc_euk_AmyA"/>
    <property type="match status" value="1"/>
</dbReference>
<evidence type="ECO:0000256" key="4">
    <source>
        <dbReference type="ARBA" id="ARBA00012595"/>
    </source>
</evidence>
<keyword evidence="6 14" id="KW-0732">Signal</keyword>
<dbReference type="FunFam" id="2.60.40.10:FF:000552">
    <property type="entry name" value="Related to glucoamylase"/>
    <property type="match status" value="1"/>
</dbReference>
<sequence length="606" mass="66549">MNAILLACSALASIALGLSADEWRSQSIYFLLTDRFALTDNSTTTSCDVNLYCGGSWQGVINHLDYIQGMGFTALWITPVTENFLGDTLDGESYHGYWQQNAYEVNTQYGSAEDLIALSDALHDRGMYLMVDIVVNNMAYDGAGTDVDYSIFNPFPAEEYYHPYCLITNYNNQTNVEDCWEGDTIVSLPDLNTTQTYVMDTWNEWVAAFVANYSIDGLRIDSAAHMQKGFFPDFQSSSGVYCIGEVDDGDPAYVCPYQDYMNGVLNYPMYYQLLYAFESSSGSISDLYNMINDVASDCTDTSLLGNFIENHDNPRFAYYTSDYSEAKNVISFIFLSDGIPILYYGQEQHFDGGDVPDNREALWPTDYSTTAELYTHTAKTNEIRTLAMTVDTGYLTYQNSPIYQDSNTIAMRKGTSDLQVITVLSNLGADGEEYTLTLSGSGYSSGTSLTEVYTCTNVTVDSSGDIAVPMASGEPRVFFPASSVSGSGLCNTTTTTNSTTGCTPATTIAVTFNEVVTTTYGEEVYLAGSISALGSWDTSDAVLLSASEYTASDPLWTVTVDLPVGESFEYKFIIIETSGTIKWESDPNRSYTVPTGCAYGEASPWI</sequence>
<dbReference type="FunFam" id="2.60.40.1180:FF:000037">
    <property type="entry name" value="Alpha-amylase A"/>
    <property type="match status" value="1"/>
</dbReference>
<evidence type="ECO:0000256" key="6">
    <source>
        <dbReference type="ARBA" id="ARBA00022729"/>
    </source>
</evidence>
<evidence type="ECO:0000313" key="16">
    <source>
        <dbReference type="EMBL" id="OKL61039.1"/>
    </source>
</evidence>
<proteinExistence type="inferred from homology"/>
<evidence type="ECO:0000256" key="1">
    <source>
        <dbReference type="ARBA" id="ARBA00000548"/>
    </source>
</evidence>
<dbReference type="SUPFAM" id="SSF51011">
    <property type="entry name" value="Glycosyl hydrolase domain"/>
    <property type="match status" value="1"/>
</dbReference>
<keyword evidence="17" id="KW-1185">Reference proteome</keyword>
<feature type="chain" id="PRO_5013370607" description="alpha-amylase" evidence="14">
    <location>
        <begin position="21"/>
        <end position="606"/>
    </location>
</feature>
<dbReference type="OrthoDB" id="204980at2759"/>
<dbReference type="PANTHER" id="PTHR10357">
    <property type="entry name" value="ALPHA-AMYLASE FAMILY MEMBER"/>
    <property type="match status" value="1"/>
</dbReference>